<dbReference type="CDD" id="cd13211">
    <property type="entry name" value="PH-GRAM_MTMR9"/>
    <property type="match status" value="1"/>
</dbReference>
<name>A0AAD9UXE7_ACRCE</name>
<dbReference type="PANTHER" id="PTHR10807">
    <property type="entry name" value="MYOTUBULARIN-RELATED"/>
    <property type="match status" value="1"/>
</dbReference>
<sequence>MDLVDFIRAPKVDNVSLRRRGRPYVEGTLVVTGHHLIFSSRTDHTEELILLHSAVEHIEKKATGQQGTLTLCCKNFDLIKLRFNSIEDTLNVASSIDSLSTIENTNMKYPFFYRHLKAVEEDGWELFNPEIEFSILFSLSQQWRISLANSNFQLCPSYPPIIAVPKNISDDTLKASAQFRQLGRFPLLSYYHKKNRVVMLRSSQPLTTMGGRRSREDEKLVNATLEGGLKGIIVDTRSQAAAMNSRAKGGGVEPESNYPRWKRAYQNIERYPALNDSIAKLTEASLDPTLSMNSWLSKLESSGWLDHVQIVLSTACYAAQCLDVQGTTVLVHGEAGTDATLQVTSLVQVLLDPSCRTAKGFQGLIDREWLRGGHPFAERCVKVGVSPSRYKGQGPVFLLFLDCVWQVYQQFPCSFEFNDRFLITLFEHAYSSQFGTFLYNNEAERRQAQLKTKTISLWSHLNESDILKPLLNPMYEPNDAALWPSVASQSLVLWPGLFLKWRESNKNEDILWQEVRRIQQINTDLKSKAISLRREYAELQAKVLEERRKWQEEQEDREKQNP</sequence>
<dbReference type="GO" id="GO:0010507">
    <property type="term" value="P:negative regulation of autophagy"/>
    <property type="evidence" value="ECO:0007669"/>
    <property type="project" value="TreeGrafter"/>
</dbReference>
<evidence type="ECO:0000313" key="4">
    <source>
        <dbReference type="EMBL" id="KAK2553488.1"/>
    </source>
</evidence>
<reference evidence="4" key="2">
    <citation type="journal article" date="2023" name="Science">
        <title>Genomic signatures of disease resistance in endangered staghorn corals.</title>
        <authorList>
            <person name="Vollmer S.V."/>
            <person name="Selwyn J.D."/>
            <person name="Despard B.A."/>
            <person name="Roesel C.L."/>
        </authorList>
    </citation>
    <scope>NUCLEOTIDE SEQUENCE</scope>
    <source>
        <strain evidence="4">K2</strain>
    </source>
</reference>
<organism evidence="4 5">
    <name type="scientific">Acropora cervicornis</name>
    <name type="common">Staghorn coral</name>
    <dbReference type="NCBI Taxonomy" id="6130"/>
    <lineage>
        <taxon>Eukaryota</taxon>
        <taxon>Metazoa</taxon>
        <taxon>Cnidaria</taxon>
        <taxon>Anthozoa</taxon>
        <taxon>Hexacorallia</taxon>
        <taxon>Scleractinia</taxon>
        <taxon>Astrocoeniina</taxon>
        <taxon>Acroporidae</taxon>
        <taxon>Acropora</taxon>
    </lineage>
</organism>
<dbReference type="AlphaFoldDB" id="A0AAD9UXE7"/>
<protein>
    <submittedName>
        <fullName evidence="4">Myotubularin-related protein 9</fullName>
    </submittedName>
</protein>
<dbReference type="EMBL" id="JARQWQ010000077">
    <property type="protein sequence ID" value="KAK2553488.1"/>
    <property type="molecule type" value="Genomic_DNA"/>
</dbReference>
<dbReference type="InterPro" id="IPR048994">
    <property type="entry name" value="PH-GRAM_MTMR6-9"/>
</dbReference>
<dbReference type="GO" id="GO:0005737">
    <property type="term" value="C:cytoplasm"/>
    <property type="evidence" value="ECO:0007669"/>
    <property type="project" value="TreeGrafter"/>
</dbReference>
<dbReference type="InterPro" id="IPR010569">
    <property type="entry name" value="Myotubularin-like_Pase_dom"/>
</dbReference>
<evidence type="ECO:0000313" key="5">
    <source>
        <dbReference type="Proteomes" id="UP001249851"/>
    </source>
</evidence>
<reference evidence="4" key="1">
    <citation type="journal article" date="2023" name="G3 (Bethesda)">
        <title>Whole genome assembly and annotation of the endangered Caribbean coral Acropora cervicornis.</title>
        <authorList>
            <person name="Selwyn J.D."/>
            <person name="Vollmer S.V."/>
        </authorList>
    </citation>
    <scope>NUCLEOTIDE SEQUENCE</scope>
    <source>
        <strain evidence="4">K2</strain>
    </source>
</reference>
<evidence type="ECO:0000256" key="2">
    <source>
        <dbReference type="SAM" id="Coils"/>
    </source>
</evidence>
<proteinExistence type="inferred from homology"/>
<keyword evidence="5" id="KW-1185">Reference proteome</keyword>
<dbReference type="GO" id="GO:0004438">
    <property type="term" value="F:phosphatidylinositol-3-phosphate phosphatase activity"/>
    <property type="evidence" value="ECO:0007669"/>
    <property type="project" value="TreeGrafter"/>
</dbReference>
<comment type="similarity">
    <text evidence="1">Belongs to the protein-tyrosine phosphatase family. Non-receptor class myotubularin subfamily.</text>
</comment>
<dbReference type="Pfam" id="PF06602">
    <property type="entry name" value="Myotub-related"/>
    <property type="match status" value="1"/>
</dbReference>
<dbReference type="SUPFAM" id="SSF52799">
    <property type="entry name" value="(Phosphotyrosine protein) phosphatases II"/>
    <property type="match status" value="1"/>
</dbReference>
<dbReference type="InterPro" id="IPR030564">
    <property type="entry name" value="Myotubularin"/>
</dbReference>
<evidence type="ECO:0000259" key="3">
    <source>
        <dbReference type="PROSITE" id="PS51339"/>
    </source>
</evidence>
<feature type="coiled-coil region" evidence="2">
    <location>
        <begin position="522"/>
        <end position="561"/>
    </location>
</feature>
<dbReference type="GO" id="GO:0019903">
    <property type="term" value="F:protein phosphatase binding"/>
    <property type="evidence" value="ECO:0007669"/>
    <property type="project" value="TreeGrafter"/>
</dbReference>
<dbReference type="Pfam" id="PF21098">
    <property type="entry name" value="PH-GRAM_MTMR6-like"/>
    <property type="match status" value="1"/>
</dbReference>
<dbReference type="PROSITE" id="PS51339">
    <property type="entry name" value="PPASE_MYOTUBULARIN"/>
    <property type="match status" value="1"/>
</dbReference>
<comment type="caution">
    <text evidence="4">The sequence shown here is derived from an EMBL/GenBank/DDBJ whole genome shotgun (WGS) entry which is preliminary data.</text>
</comment>
<gene>
    <name evidence="4" type="ORF">P5673_025251</name>
</gene>
<dbReference type="Proteomes" id="UP001249851">
    <property type="component" value="Unassembled WGS sequence"/>
</dbReference>
<feature type="domain" description="Myotubularin phosphatase" evidence="3">
    <location>
        <begin position="123"/>
        <end position="498"/>
    </location>
</feature>
<accession>A0AAD9UXE7</accession>
<dbReference type="InterPro" id="IPR011993">
    <property type="entry name" value="PH-like_dom_sf"/>
</dbReference>
<dbReference type="Gene3D" id="2.30.29.30">
    <property type="entry name" value="Pleckstrin-homology domain (PH domain)/Phosphotyrosine-binding domain (PTB)"/>
    <property type="match status" value="1"/>
</dbReference>
<dbReference type="PANTHER" id="PTHR10807:SF73">
    <property type="entry name" value="LD06050P"/>
    <property type="match status" value="1"/>
</dbReference>
<keyword evidence="2" id="KW-0175">Coiled coil</keyword>
<dbReference type="GO" id="GO:0046856">
    <property type="term" value="P:phosphatidylinositol dephosphorylation"/>
    <property type="evidence" value="ECO:0007669"/>
    <property type="project" value="TreeGrafter"/>
</dbReference>
<dbReference type="InterPro" id="IPR029021">
    <property type="entry name" value="Prot-tyrosine_phosphatase-like"/>
</dbReference>
<evidence type="ECO:0000256" key="1">
    <source>
        <dbReference type="ARBA" id="ARBA00007471"/>
    </source>
</evidence>
<dbReference type="SUPFAM" id="SSF50729">
    <property type="entry name" value="PH domain-like"/>
    <property type="match status" value="1"/>
</dbReference>
<dbReference type="GO" id="GO:0106018">
    <property type="term" value="F:phosphatidylinositol-3,5-bisphosphate phosphatase activity"/>
    <property type="evidence" value="ECO:0007669"/>
    <property type="project" value="TreeGrafter"/>
</dbReference>